<dbReference type="EMBL" id="AP014962">
    <property type="protein sequence ID" value="BAS96103.1"/>
    <property type="molecule type" value="Genomic_DNA"/>
</dbReference>
<gene>
    <name evidence="2" type="ordered locus">Os06g0142625</name>
    <name evidence="2" type="ORF">OSNPB_060142625</name>
</gene>
<name>A0A0P0WS97_ORYSJ</name>
<feature type="compositionally biased region" description="Basic residues" evidence="1">
    <location>
        <begin position="153"/>
        <end position="164"/>
    </location>
</feature>
<evidence type="ECO:0000313" key="2">
    <source>
        <dbReference type="EMBL" id="BAS96103.1"/>
    </source>
</evidence>
<dbReference type="AlphaFoldDB" id="A0A0P0WS97"/>
<evidence type="ECO:0000256" key="1">
    <source>
        <dbReference type="SAM" id="MobiDB-lite"/>
    </source>
</evidence>
<feature type="region of interest" description="Disordered" evidence="1">
    <location>
        <begin position="1"/>
        <end position="22"/>
    </location>
</feature>
<organism evidence="2 3">
    <name type="scientific">Oryza sativa subsp. japonica</name>
    <name type="common">Rice</name>
    <dbReference type="NCBI Taxonomy" id="39947"/>
    <lineage>
        <taxon>Eukaryota</taxon>
        <taxon>Viridiplantae</taxon>
        <taxon>Streptophyta</taxon>
        <taxon>Embryophyta</taxon>
        <taxon>Tracheophyta</taxon>
        <taxon>Spermatophyta</taxon>
        <taxon>Magnoliopsida</taxon>
        <taxon>Liliopsida</taxon>
        <taxon>Poales</taxon>
        <taxon>Poaceae</taxon>
        <taxon>BOP clade</taxon>
        <taxon>Oryzoideae</taxon>
        <taxon>Oryzeae</taxon>
        <taxon>Oryzinae</taxon>
        <taxon>Oryza</taxon>
        <taxon>Oryza sativa</taxon>
    </lineage>
</organism>
<sequence>MVQVGERPRHVDGDLVPRRPRQVPPAAAIAGVRGEDPPVKGAVLHVLVDEEARPARDEAEADEADEVGVLRAGDRRHLRLELLIGVVGAAVDPLHRHRRAVVEDALVHRPRRAPPDGVLEPVRRRRQRLERELARQPGDLAEVAVLHADPLVLHRRQPPRHARRPPPLARRVVQQRRGGRRQRGGDDDGGGEEERPRQPEAEVESELEDQQHGGGRAGDDLGRLALHISAT</sequence>
<proteinExistence type="predicted"/>
<protein>
    <submittedName>
        <fullName evidence="2">Os06g0142625 protein</fullName>
    </submittedName>
</protein>
<feature type="compositionally biased region" description="Basic residues" evidence="1">
    <location>
        <begin position="173"/>
        <end position="182"/>
    </location>
</feature>
<accession>A0A0P0WS97</accession>
<dbReference type="InParanoid" id="A0A0P0WS97"/>
<evidence type="ECO:0000313" key="3">
    <source>
        <dbReference type="Proteomes" id="UP000059680"/>
    </source>
</evidence>
<keyword evidence="3" id="KW-1185">Reference proteome</keyword>
<reference evidence="3" key="1">
    <citation type="journal article" date="2005" name="Nature">
        <title>The map-based sequence of the rice genome.</title>
        <authorList>
            <consortium name="International rice genome sequencing project (IRGSP)"/>
            <person name="Matsumoto T."/>
            <person name="Wu J."/>
            <person name="Kanamori H."/>
            <person name="Katayose Y."/>
            <person name="Fujisawa M."/>
            <person name="Namiki N."/>
            <person name="Mizuno H."/>
            <person name="Yamamoto K."/>
            <person name="Antonio B.A."/>
            <person name="Baba T."/>
            <person name="Sakata K."/>
            <person name="Nagamura Y."/>
            <person name="Aoki H."/>
            <person name="Arikawa K."/>
            <person name="Arita K."/>
            <person name="Bito T."/>
            <person name="Chiden Y."/>
            <person name="Fujitsuka N."/>
            <person name="Fukunaka R."/>
            <person name="Hamada M."/>
            <person name="Harada C."/>
            <person name="Hayashi A."/>
            <person name="Hijishita S."/>
            <person name="Honda M."/>
            <person name="Hosokawa S."/>
            <person name="Ichikawa Y."/>
            <person name="Idonuma A."/>
            <person name="Iijima M."/>
            <person name="Ikeda M."/>
            <person name="Ikeno M."/>
            <person name="Ito K."/>
            <person name="Ito S."/>
            <person name="Ito T."/>
            <person name="Ito Y."/>
            <person name="Ito Y."/>
            <person name="Iwabuchi A."/>
            <person name="Kamiya K."/>
            <person name="Karasawa W."/>
            <person name="Kurita K."/>
            <person name="Katagiri S."/>
            <person name="Kikuta A."/>
            <person name="Kobayashi H."/>
            <person name="Kobayashi N."/>
            <person name="Machita K."/>
            <person name="Maehara T."/>
            <person name="Masukawa M."/>
            <person name="Mizubayashi T."/>
            <person name="Mukai Y."/>
            <person name="Nagasaki H."/>
            <person name="Nagata Y."/>
            <person name="Naito S."/>
            <person name="Nakashima M."/>
            <person name="Nakama Y."/>
            <person name="Nakamichi Y."/>
            <person name="Nakamura M."/>
            <person name="Meguro A."/>
            <person name="Negishi M."/>
            <person name="Ohta I."/>
            <person name="Ohta T."/>
            <person name="Okamoto M."/>
            <person name="Ono N."/>
            <person name="Saji S."/>
            <person name="Sakaguchi M."/>
            <person name="Sakai K."/>
            <person name="Shibata M."/>
            <person name="Shimokawa T."/>
            <person name="Song J."/>
            <person name="Takazaki Y."/>
            <person name="Terasawa K."/>
            <person name="Tsugane M."/>
            <person name="Tsuji K."/>
            <person name="Ueda S."/>
            <person name="Waki K."/>
            <person name="Yamagata H."/>
            <person name="Yamamoto M."/>
            <person name="Yamamoto S."/>
            <person name="Yamane H."/>
            <person name="Yoshiki S."/>
            <person name="Yoshihara R."/>
            <person name="Yukawa K."/>
            <person name="Zhong H."/>
            <person name="Yano M."/>
            <person name="Yuan Q."/>
            <person name="Ouyang S."/>
            <person name="Liu J."/>
            <person name="Jones K.M."/>
            <person name="Gansberger K."/>
            <person name="Moffat K."/>
            <person name="Hill J."/>
            <person name="Bera J."/>
            <person name="Fadrosh D."/>
            <person name="Jin S."/>
            <person name="Johri S."/>
            <person name="Kim M."/>
            <person name="Overton L."/>
            <person name="Reardon M."/>
            <person name="Tsitrin T."/>
            <person name="Vuong H."/>
            <person name="Weaver B."/>
            <person name="Ciecko A."/>
            <person name="Tallon L."/>
            <person name="Jackson J."/>
            <person name="Pai G."/>
            <person name="Aken S.V."/>
            <person name="Utterback T."/>
            <person name="Reidmuller S."/>
            <person name="Feldblyum T."/>
            <person name="Hsiao J."/>
            <person name="Zismann V."/>
            <person name="Iobst S."/>
            <person name="de Vazeille A.R."/>
            <person name="Buell C.R."/>
            <person name="Ying K."/>
            <person name="Li Y."/>
            <person name="Lu T."/>
            <person name="Huang Y."/>
            <person name="Zhao Q."/>
            <person name="Feng Q."/>
            <person name="Zhang L."/>
            <person name="Zhu J."/>
            <person name="Weng Q."/>
            <person name="Mu J."/>
            <person name="Lu Y."/>
            <person name="Fan D."/>
            <person name="Liu Y."/>
            <person name="Guan J."/>
            <person name="Zhang Y."/>
            <person name="Yu S."/>
            <person name="Liu X."/>
            <person name="Zhang Y."/>
            <person name="Hong G."/>
            <person name="Han B."/>
            <person name="Choisne N."/>
            <person name="Demange N."/>
            <person name="Orjeda G."/>
            <person name="Samain S."/>
            <person name="Cattolico L."/>
            <person name="Pelletier E."/>
            <person name="Couloux A."/>
            <person name="Segurens B."/>
            <person name="Wincker P."/>
            <person name="D'Hont A."/>
            <person name="Scarpelli C."/>
            <person name="Weissenbach J."/>
            <person name="Salanoubat M."/>
            <person name="Quetier F."/>
            <person name="Yu Y."/>
            <person name="Kim H.R."/>
            <person name="Rambo T."/>
            <person name="Currie J."/>
            <person name="Collura K."/>
            <person name="Luo M."/>
            <person name="Yang T."/>
            <person name="Ammiraju J.S.S."/>
            <person name="Engler F."/>
            <person name="Soderlund C."/>
            <person name="Wing R.A."/>
            <person name="Palmer L.E."/>
            <person name="de la Bastide M."/>
            <person name="Spiegel L."/>
            <person name="Nascimento L."/>
            <person name="Zutavern T."/>
            <person name="O'Shaughnessy A."/>
            <person name="Dike S."/>
            <person name="Dedhia N."/>
            <person name="Preston R."/>
            <person name="Balija V."/>
            <person name="McCombie W.R."/>
            <person name="Chow T."/>
            <person name="Chen H."/>
            <person name="Chung M."/>
            <person name="Chen C."/>
            <person name="Shaw J."/>
            <person name="Wu H."/>
            <person name="Hsiao K."/>
            <person name="Chao Y."/>
            <person name="Chu M."/>
            <person name="Cheng C."/>
            <person name="Hour A."/>
            <person name="Lee P."/>
            <person name="Lin S."/>
            <person name="Lin Y."/>
            <person name="Liou J."/>
            <person name="Liu S."/>
            <person name="Hsing Y."/>
            <person name="Raghuvanshi S."/>
            <person name="Mohanty A."/>
            <person name="Bharti A.K."/>
            <person name="Gaur A."/>
            <person name="Gupta V."/>
            <person name="Kumar D."/>
            <person name="Ravi V."/>
            <person name="Vij S."/>
            <person name="Kapur A."/>
            <person name="Khurana P."/>
            <person name="Khurana P."/>
            <person name="Khurana J.P."/>
            <person name="Tyagi A.K."/>
            <person name="Gaikwad K."/>
            <person name="Singh A."/>
            <person name="Dalal V."/>
            <person name="Srivastava S."/>
            <person name="Dixit A."/>
            <person name="Pal A.K."/>
            <person name="Ghazi I.A."/>
            <person name="Yadav M."/>
            <person name="Pandit A."/>
            <person name="Bhargava A."/>
            <person name="Sureshbabu K."/>
            <person name="Batra K."/>
            <person name="Sharma T.R."/>
            <person name="Mohapatra T."/>
            <person name="Singh N.K."/>
            <person name="Messing J."/>
            <person name="Nelson A.B."/>
            <person name="Fuks G."/>
            <person name="Kavchok S."/>
            <person name="Keizer G."/>
            <person name="Linton E."/>
            <person name="Llaca V."/>
            <person name="Song R."/>
            <person name="Tanyolac B."/>
            <person name="Young S."/>
            <person name="Ho-Il K."/>
            <person name="Hahn J.H."/>
            <person name="Sangsakoo G."/>
            <person name="Vanavichit A."/>
            <person name="de Mattos Luiz.A.T."/>
            <person name="Zimmer P.D."/>
            <person name="Malone G."/>
            <person name="Dellagostin O."/>
            <person name="de Oliveira A.C."/>
            <person name="Bevan M."/>
            <person name="Bancroft I."/>
            <person name="Minx P."/>
            <person name="Cordum H."/>
            <person name="Wilson R."/>
            <person name="Cheng Z."/>
            <person name="Jin W."/>
            <person name="Jiang J."/>
            <person name="Leong S.A."/>
            <person name="Iwama H."/>
            <person name="Gojobori T."/>
            <person name="Itoh T."/>
            <person name="Niimura Y."/>
            <person name="Fujii Y."/>
            <person name="Habara T."/>
            <person name="Sakai H."/>
            <person name="Sato Y."/>
            <person name="Wilson G."/>
            <person name="Kumar K."/>
            <person name="McCouch S."/>
            <person name="Juretic N."/>
            <person name="Hoen D."/>
            <person name="Wright S."/>
            <person name="Bruskiewich R."/>
            <person name="Bureau T."/>
            <person name="Miyao A."/>
            <person name="Hirochika H."/>
            <person name="Nishikawa T."/>
            <person name="Kadowaki K."/>
            <person name="Sugiura M."/>
            <person name="Burr B."/>
            <person name="Sasaki T."/>
        </authorList>
    </citation>
    <scope>NUCLEOTIDE SEQUENCE [LARGE SCALE GENOMIC DNA]</scope>
    <source>
        <strain evidence="3">cv. Nipponbare</strain>
    </source>
</reference>
<reference evidence="2 3" key="3">
    <citation type="journal article" date="2013" name="Rice">
        <title>Improvement of the Oryza sativa Nipponbare reference genome using next generation sequence and optical map data.</title>
        <authorList>
            <person name="Kawahara Y."/>
            <person name="de la Bastide M."/>
            <person name="Hamilton J.P."/>
            <person name="Kanamori H."/>
            <person name="McCombie W.R."/>
            <person name="Ouyang S."/>
            <person name="Schwartz D.C."/>
            <person name="Tanaka T."/>
            <person name="Wu J."/>
            <person name="Zhou S."/>
            <person name="Childs K.L."/>
            <person name="Davidson R.M."/>
            <person name="Lin H."/>
            <person name="Quesada-Ocampo L."/>
            <person name="Vaillancourt B."/>
            <person name="Sakai H."/>
            <person name="Lee S.S."/>
            <person name="Kim J."/>
            <person name="Numa H."/>
            <person name="Itoh T."/>
            <person name="Buell C.R."/>
            <person name="Matsumoto T."/>
        </authorList>
    </citation>
    <scope>NUCLEOTIDE SEQUENCE [LARGE SCALE GENOMIC DNA]</scope>
    <source>
        <strain evidence="3">cv. Nipponbare</strain>
    </source>
</reference>
<dbReference type="Gramene" id="Os06t0142625-00">
    <property type="protein sequence ID" value="Os06t0142625-00"/>
    <property type="gene ID" value="Os06g0142625"/>
</dbReference>
<reference evidence="2 3" key="2">
    <citation type="journal article" date="2013" name="Plant Cell Physiol.">
        <title>Rice Annotation Project Database (RAP-DB): an integrative and interactive database for rice genomics.</title>
        <authorList>
            <person name="Sakai H."/>
            <person name="Lee S.S."/>
            <person name="Tanaka T."/>
            <person name="Numa H."/>
            <person name="Kim J."/>
            <person name="Kawahara Y."/>
            <person name="Wakimoto H."/>
            <person name="Yang C.C."/>
            <person name="Iwamoto M."/>
            <person name="Abe T."/>
            <person name="Yamada Y."/>
            <person name="Muto A."/>
            <person name="Inokuchi H."/>
            <person name="Ikemura T."/>
            <person name="Matsumoto T."/>
            <person name="Sasaki T."/>
            <person name="Itoh T."/>
        </authorList>
    </citation>
    <scope>NUCLEOTIDE SEQUENCE [LARGE SCALE GENOMIC DNA]</scope>
    <source>
        <strain evidence="3">cv. Nipponbare</strain>
    </source>
</reference>
<feature type="compositionally biased region" description="Basic and acidic residues" evidence="1">
    <location>
        <begin position="1"/>
        <end position="17"/>
    </location>
</feature>
<dbReference type="PaxDb" id="39947-A0A0P0WS97"/>
<dbReference type="Proteomes" id="UP000059680">
    <property type="component" value="Chromosome 6"/>
</dbReference>
<feature type="region of interest" description="Disordered" evidence="1">
    <location>
        <begin position="152"/>
        <end position="231"/>
    </location>
</feature>